<organism evidence="2 3">
    <name type="scientific">Ascochyta lentis</name>
    <dbReference type="NCBI Taxonomy" id="205686"/>
    <lineage>
        <taxon>Eukaryota</taxon>
        <taxon>Fungi</taxon>
        <taxon>Dikarya</taxon>
        <taxon>Ascomycota</taxon>
        <taxon>Pezizomycotina</taxon>
        <taxon>Dothideomycetes</taxon>
        <taxon>Pleosporomycetidae</taxon>
        <taxon>Pleosporales</taxon>
        <taxon>Pleosporineae</taxon>
        <taxon>Didymellaceae</taxon>
        <taxon>Ascochyta</taxon>
    </lineage>
</organism>
<sequence length="185" mass="21394">MAPPTATTAKVSWAPNPRHKHDERSPHTTSQAITVPGAKPTLPIPSILLNKDRGAGRVHHYLDNITDYGPLHRHPPYKRTLPTWQDLQTDETKALVTPNNALSRQTERARMELQRNTPVHVPRPLVVVKEIDIVPECLPRCQNKREINKYWWRVEMQKRARRIVDRDSGYESDEELDRKGAVEKR</sequence>
<evidence type="ECO:0000313" key="2">
    <source>
        <dbReference type="EMBL" id="KAF9696219.1"/>
    </source>
</evidence>
<dbReference type="Proteomes" id="UP000651452">
    <property type="component" value="Unassembled WGS sequence"/>
</dbReference>
<feature type="compositionally biased region" description="Polar residues" evidence="1">
    <location>
        <begin position="1"/>
        <end position="10"/>
    </location>
</feature>
<gene>
    <name evidence="2" type="ORF">EKO04_005802</name>
</gene>
<reference evidence="2" key="1">
    <citation type="submission" date="2018-12" db="EMBL/GenBank/DDBJ databases">
        <authorList>
            <person name="Syme R.A."/>
            <person name="Farfan-Caceres L."/>
            <person name="Lichtenzveig J."/>
        </authorList>
    </citation>
    <scope>NUCLEOTIDE SEQUENCE</scope>
    <source>
        <strain evidence="2">Al4</strain>
    </source>
</reference>
<dbReference type="AlphaFoldDB" id="A0A8H7MH68"/>
<dbReference type="EMBL" id="RZGK01000010">
    <property type="protein sequence ID" value="KAF9696219.1"/>
    <property type="molecule type" value="Genomic_DNA"/>
</dbReference>
<keyword evidence="3" id="KW-1185">Reference proteome</keyword>
<proteinExistence type="predicted"/>
<evidence type="ECO:0000313" key="3">
    <source>
        <dbReference type="Proteomes" id="UP000651452"/>
    </source>
</evidence>
<name>A0A8H7MH68_9PLEO</name>
<evidence type="ECO:0000256" key="1">
    <source>
        <dbReference type="SAM" id="MobiDB-lite"/>
    </source>
</evidence>
<comment type="caution">
    <text evidence="2">The sequence shown here is derived from an EMBL/GenBank/DDBJ whole genome shotgun (WGS) entry which is preliminary data.</text>
</comment>
<reference evidence="2" key="2">
    <citation type="submission" date="2020-09" db="EMBL/GenBank/DDBJ databases">
        <title>Reference genome assembly for Australian Ascochyta lentis isolate Al4.</title>
        <authorList>
            <person name="Lee R.C."/>
            <person name="Farfan-Caceres L.M."/>
            <person name="Debler J.W."/>
            <person name="Williams A.H."/>
            <person name="Henares B.M."/>
        </authorList>
    </citation>
    <scope>NUCLEOTIDE SEQUENCE</scope>
    <source>
        <strain evidence="2">Al4</strain>
    </source>
</reference>
<feature type="region of interest" description="Disordered" evidence="1">
    <location>
        <begin position="1"/>
        <end position="40"/>
    </location>
</feature>
<feature type="region of interest" description="Disordered" evidence="1">
    <location>
        <begin position="166"/>
        <end position="185"/>
    </location>
</feature>
<protein>
    <submittedName>
        <fullName evidence="2">Uncharacterized protein</fullName>
    </submittedName>
</protein>
<accession>A0A8H7MH68</accession>
<feature type="compositionally biased region" description="Basic and acidic residues" evidence="1">
    <location>
        <begin position="176"/>
        <end position="185"/>
    </location>
</feature>
<dbReference type="OrthoDB" id="10345085at2759"/>